<dbReference type="Proteomes" id="UP000346198">
    <property type="component" value="Unassembled WGS sequence"/>
</dbReference>
<reference evidence="6 7" key="1">
    <citation type="submission" date="2019-04" db="EMBL/GenBank/DDBJ databases">
        <authorList>
            <person name="Van Vliet M D."/>
        </authorList>
    </citation>
    <scope>NUCLEOTIDE SEQUENCE [LARGE SCALE GENOMIC DNA]</scope>
    <source>
        <strain evidence="6 7">F21</strain>
    </source>
</reference>
<gene>
    <name evidence="6" type="ORF">SCARR_03765</name>
</gene>
<dbReference type="GO" id="GO:0016020">
    <property type="term" value="C:membrane"/>
    <property type="evidence" value="ECO:0007669"/>
    <property type="project" value="UniProtKB-SubCell"/>
</dbReference>
<keyword evidence="7" id="KW-1185">Reference proteome</keyword>
<feature type="transmembrane region" description="Helical" evidence="5">
    <location>
        <begin position="6"/>
        <end position="25"/>
    </location>
</feature>
<keyword evidence="4 5" id="KW-0472">Membrane</keyword>
<name>A0A6C2UQZ9_9BACT</name>
<evidence type="ECO:0000256" key="1">
    <source>
        <dbReference type="ARBA" id="ARBA00004141"/>
    </source>
</evidence>
<evidence type="ECO:0000256" key="5">
    <source>
        <dbReference type="SAM" id="Phobius"/>
    </source>
</evidence>
<dbReference type="EMBL" id="CAAHFH010000002">
    <property type="protein sequence ID" value="VGO21691.1"/>
    <property type="molecule type" value="Genomic_DNA"/>
</dbReference>
<dbReference type="Pfam" id="PF02674">
    <property type="entry name" value="Colicin_V"/>
    <property type="match status" value="1"/>
</dbReference>
<comment type="subcellular location">
    <subcellularLocation>
        <location evidence="1">Membrane</location>
        <topology evidence="1">Multi-pass membrane protein</topology>
    </subcellularLocation>
</comment>
<keyword evidence="3 5" id="KW-1133">Transmembrane helix</keyword>
<organism evidence="6 7">
    <name type="scientific">Pontiella sulfatireligans</name>
    <dbReference type="NCBI Taxonomy" id="2750658"/>
    <lineage>
        <taxon>Bacteria</taxon>
        <taxon>Pseudomonadati</taxon>
        <taxon>Kiritimatiellota</taxon>
        <taxon>Kiritimatiellia</taxon>
        <taxon>Kiritimatiellales</taxon>
        <taxon>Pontiellaceae</taxon>
        <taxon>Pontiella</taxon>
    </lineage>
</organism>
<proteinExistence type="predicted"/>
<evidence type="ECO:0000256" key="2">
    <source>
        <dbReference type="ARBA" id="ARBA00022692"/>
    </source>
</evidence>
<dbReference type="InterPro" id="IPR003825">
    <property type="entry name" value="Colicin-V_CvpA"/>
</dbReference>
<sequence>MLPDWVSYVDVGFAAVALLFAWSGWQKGFAGQVAHILTFVIMGGLLFFAYPAIFSYLGRALRNVNETYLMWLILGAMAALALAVFLVLSKMLQSLLKAQISDQSDKAYGFSLGLVRGILVALFAMVFLVILGPPRIYEGFSGQSKVGRMVCHDIVPRIQPHLTRAVLEGKAQQLRDKLMEQEEAGQLDET</sequence>
<evidence type="ECO:0000256" key="4">
    <source>
        <dbReference type="ARBA" id="ARBA00023136"/>
    </source>
</evidence>
<evidence type="ECO:0000256" key="3">
    <source>
        <dbReference type="ARBA" id="ARBA00022989"/>
    </source>
</evidence>
<feature type="transmembrane region" description="Helical" evidence="5">
    <location>
        <begin position="108"/>
        <end position="131"/>
    </location>
</feature>
<feature type="transmembrane region" description="Helical" evidence="5">
    <location>
        <begin position="37"/>
        <end position="56"/>
    </location>
</feature>
<dbReference type="GO" id="GO:0009403">
    <property type="term" value="P:toxin biosynthetic process"/>
    <property type="evidence" value="ECO:0007669"/>
    <property type="project" value="InterPro"/>
</dbReference>
<dbReference type="RefSeq" id="WP_136063131.1">
    <property type="nucleotide sequence ID" value="NZ_CAAHFH010000002.1"/>
</dbReference>
<accession>A0A6C2UQZ9</accession>
<keyword evidence="2 5" id="KW-0812">Transmembrane</keyword>
<protein>
    <recommendedName>
        <fullName evidence="8">Colicin V production protein</fullName>
    </recommendedName>
</protein>
<evidence type="ECO:0008006" key="8">
    <source>
        <dbReference type="Google" id="ProtNLM"/>
    </source>
</evidence>
<dbReference type="AlphaFoldDB" id="A0A6C2UQZ9"/>
<feature type="transmembrane region" description="Helical" evidence="5">
    <location>
        <begin position="68"/>
        <end position="88"/>
    </location>
</feature>
<evidence type="ECO:0000313" key="6">
    <source>
        <dbReference type="EMBL" id="VGO21691.1"/>
    </source>
</evidence>
<evidence type="ECO:0000313" key="7">
    <source>
        <dbReference type="Proteomes" id="UP000346198"/>
    </source>
</evidence>